<name>A0A7S4EQ32_9STRA</name>
<reference evidence="2" key="1">
    <citation type="submission" date="2021-01" db="EMBL/GenBank/DDBJ databases">
        <authorList>
            <person name="Corre E."/>
            <person name="Pelletier E."/>
            <person name="Niang G."/>
            <person name="Scheremetjew M."/>
            <person name="Finn R."/>
            <person name="Kale V."/>
            <person name="Holt S."/>
            <person name="Cochrane G."/>
            <person name="Meng A."/>
            <person name="Brown T."/>
            <person name="Cohen L."/>
        </authorList>
    </citation>
    <scope>NUCLEOTIDE SEQUENCE</scope>
    <source>
        <strain evidence="2">10249 10 AB</strain>
    </source>
</reference>
<accession>A0A7S4EQ32</accession>
<dbReference type="EMBL" id="HBIX01032104">
    <property type="protein sequence ID" value="CAE0728430.1"/>
    <property type="molecule type" value="Transcribed_RNA"/>
</dbReference>
<sequence>MLLINATKNTTVGKLCRNVRTVLLHGDGVIDEKGVKSMTRKYSLRRKEAAKFKKIMLLIDFHLSLQKQTKQQSTIRPTRHSRSLSEPEETIRERHHTQITRVILSFLI</sequence>
<protein>
    <submittedName>
        <fullName evidence="2">Uncharacterized protein</fullName>
    </submittedName>
</protein>
<organism evidence="2">
    <name type="scientific">Pseudo-nitzschia australis</name>
    <dbReference type="NCBI Taxonomy" id="44445"/>
    <lineage>
        <taxon>Eukaryota</taxon>
        <taxon>Sar</taxon>
        <taxon>Stramenopiles</taxon>
        <taxon>Ochrophyta</taxon>
        <taxon>Bacillariophyta</taxon>
        <taxon>Bacillariophyceae</taxon>
        <taxon>Bacillariophycidae</taxon>
        <taxon>Bacillariales</taxon>
        <taxon>Bacillariaceae</taxon>
        <taxon>Pseudo-nitzschia</taxon>
    </lineage>
</organism>
<gene>
    <name evidence="2" type="ORF">PAUS00366_LOCUS21214</name>
</gene>
<proteinExistence type="predicted"/>
<feature type="compositionally biased region" description="Basic and acidic residues" evidence="1">
    <location>
        <begin position="83"/>
        <end position="92"/>
    </location>
</feature>
<evidence type="ECO:0000313" key="2">
    <source>
        <dbReference type="EMBL" id="CAE0728430.1"/>
    </source>
</evidence>
<feature type="region of interest" description="Disordered" evidence="1">
    <location>
        <begin position="68"/>
        <end position="92"/>
    </location>
</feature>
<dbReference type="AlphaFoldDB" id="A0A7S4EQ32"/>
<evidence type="ECO:0000256" key="1">
    <source>
        <dbReference type="SAM" id="MobiDB-lite"/>
    </source>
</evidence>